<organism evidence="7 8">
    <name type="scientific">Rhizopogon vinicolor AM-OR11-026</name>
    <dbReference type="NCBI Taxonomy" id="1314800"/>
    <lineage>
        <taxon>Eukaryota</taxon>
        <taxon>Fungi</taxon>
        <taxon>Dikarya</taxon>
        <taxon>Basidiomycota</taxon>
        <taxon>Agaricomycotina</taxon>
        <taxon>Agaricomycetes</taxon>
        <taxon>Agaricomycetidae</taxon>
        <taxon>Boletales</taxon>
        <taxon>Suillineae</taxon>
        <taxon>Rhizopogonaceae</taxon>
        <taxon>Rhizopogon</taxon>
    </lineage>
</organism>
<proteinExistence type="predicted"/>
<evidence type="ECO:0000256" key="4">
    <source>
        <dbReference type="ARBA" id="ARBA00023136"/>
    </source>
</evidence>
<dbReference type="EMBL" id="KV449526">
    <property type="protein sequence ID" value="OAX31205.1"/>
    <property type="molecule type" value="Genomic_DNA"/>
</dbReference>
<dbReference type="AlphaFoldDB" id="A0A1B7MF26"/>
<accession>A0A1B7MF26</accession>
<keyword evidence="2 5" id="KW-0812">Transmembrane</keyword>
<evidence type="ECO:0000256" key="3">
    <source>
        <dbReference type="ARBA" id="ARBA00022989"/>
    </source>
</evidence>
<feature type="transmembrane region" description="Helical" evidence="5">
    <location>
        <begin position="28"/>
        <end position="46"/>
    </location>
</feature>
<dbReference type="Pfam" id="PF13813">
    <property type="entry name" value="MBOAT_2"/>
    <property type="match status" value="1"/>
</dbReference>
<evidence type="ECO:0000313" key="7">
    <source>
        <dbReference type="EMBL" id="OAX31205.1"/>
    </source>
</evidence>
<dbReference type="GO" id="GO:0016020">
    <property type="term" value="C:membrane"/>
    <property type="evidence" value="ECO:0007669"/>
    <property type="project" value="UniProtKB-SubCell"/>
</dbReference>
<dbReference type="Proteomes" id="UP000092154">
    <property type="component" value="Unassembled WGS sequence"/>
</dbReference>
<evidence type="ECO:0000256" key="2">
    <source>
        <dbReference type="ARBA" id="ARBA00022692"/>
    </source>
</evidence>
<evidence type="ECO:0000313" key="8">
    <source>
        <dbReference type="Proteomes" id="UP000092154"/>
    </source>
</evidence>
<name>A0A1B7MF26_9AGAM</name>
<evidence type="ECO:0000259" key="6">
    <source>
        <dbReference type="Pfam" id="PF13813"/>
    </source>
</evidence>
<comment type="subcellular location">
    <subcellularLocation>
        <location evidence="1">Membrane</location>
        <topology evidence="1">Multi-pass membrane protein</topology>
    </subcellularLocation>
</comment>
<keyword evidence="4 5" id="KW-0472">Membrane</keyword>
<dbReference type="InParanoid" id="A0A1B7MF26"/>
<reference evidence="7 8" key="1">
    <citation type="submission" date="2016-06" db="EMBL/GenBank/DDBJ databases">
        <title>Comparative genomics of the ectomycorrhizal sister species Rhizopogon vinicolor and Rhizopogon vesiculosus (Basidiomycota: Boletales) reveals a divergence of the mating type B locus.</title>
        <authorList>
            <consortium name="DOE Joint Genome Institute"/>
            <person name="Mujic A.B."/>
            <person name="Kuo A."/>
            <person name="Tritt A."/>
            <person name="Lipzen A."/>
            <person name="Chen C."/>
            <person name="Johnson J."/>
            <person name="Sharma A."/>
            <person name="Barry K."/>
            <person name="Grigoriev I.V."/>
            <person name="Spatafora J.W."/>
        </authorList>
    </citation>
    <scope>NUCLEOTIDE SEQUENCE [LARGE SCALE GENOMIC DNA]</scope>
    <source>
        <strain evidence="7 8">AM-OR11-026</strain>
    </source>
</reference>
<dbReference type="STRING" id="1314800.A0A1B7MF26"/>
<sequence length="244" mass="27899">MRSLPHVHLPQLTLQILLCLNPSPPWDLFSALALSLLCYFIISSSVVKLDTGVGYVNYMYGSGTVACALDGFYLLLLGKPLTRFKYVGNGNVTVHKIWWKRYFDVICVPHSSRAIGWSHQVKNIPPAPQQPRRSFIFRSTLRAAWYVVLFETGRLYVWYKPAFSSATIGGQGYVVHYIDTVIFIGLGYWALNAMYFVMAVGSVAIGLFEPRMWPDIFGAWVDAYTIRRFWGRTWHQMLRRASTL</sequence>
<protein>
    <recommendedName>
        <fullName evidence="6">Wax synthase domain-containing protein</fullName>
    </recommendedName>
</protein>
<evidence type="ECO:0000256" key="5">
    <source>
        <dbReference type="SAM" id="Phobius"/>
    </source>
</evidence>
<feature type="domain" description="Wax synthase" evidence="6">
    <location>
        <begin position="213"/>
        <end position="241"/>
    </location>
</feature>
<feature type="transmembrane region" description="Helical" evidence="5">
    <location>
        <begin position="181"/>
        <end position="208"/>
    </location>
</feature>
<feature type="transmembrane region" description="Helical" evidence="5">
    <location>
        <begin position="58"/>
        <end position="76"/>
    </location>
</feature>
<keyword evidence="8" id="KW-1185">Reference proteome</keyword>
<evidence type="ECO:0000256" key="1">
    <source>
        <dbReference type="ARBA" id="ARBA00004141"/>
    </source>
</evidence>
<dbReference type="InterPro" id="IPR032805">
    <property type="entry name" value="Wax_synthase_dom"/>
</dbReference>
<gene>
    <name evidence="7" type="ORF">K503DRAFT_110337</name>
</gene>
<dbReference type="OrthoDB" id="1077582at2759"/>
<keyword evidence="3 5" id="KW-1133">Transmembrane helix</keyword>